<dbReference type="EMBL" id="FNIT01000001">
    <property type="protein sequence ID" value="SDN57131.1"/>
    <property type="molecule type" value="Genomic_DNA"/>
</dbReference>
<dbReference type="GO" id="GO:0030428">
    <property type="term" value="C:cell septum"/>
    <property type="evidence" value="ECO:0007669"/>
    <property type="project" value="TreeGrafter"/>
</dbReference>
<dbReference type="Gene3D" id="3.30.160.880">
    <property type="entry name" value="Cell division protein ZapA protomer, N-terminal domain"/>
    <property type="match status" value="1"/>
</dbReference>
<name>A0A1H0CH60_9HYPH</name>
<reference evidence="11 12" key="1">
    <citation type="submission" date="2016-10" db="EMBL/GenBank/DDBJ databases">
        <authorList>
            <person name="de Groot N.N."/>
        </authorList>
    </citation>
    <scope>NUCLEOTIDE SEQUENCE [LARGE SCALE GENOMIC DNA]</scope>
    <source>
        <strain evidence="12">L7-484,KACC 16230,DSM 25025</strain>
    </source>
</reference>
<dbReference type="OrthoDB" id="9797575at2"/>
<dbReference type="GO" id="GO:0000917">
    <property type="term" value="P:division septum assembly"/>
    <property type="evidence" value="ECO:0007669"/>
    <property type="project" value="UniProtKB-KW"/>
</dbReference>
<keyword evidence="3" id="KW-0963">Cytoplasm</keyword>
<accession>A0A1H0CH60</accession>
<sequence>MPQIVVTIDAKTYRMACAEGEEAHLVELAAQMDGRINELRGSFGEIGDQRLAIMAGIMASDELSDAQARIAGLEAELAEAREREREMSRGGEAGDRRLAEHLNGVSDVLDEISAKLEDYRR</sequence>
<dbReference type="Proteomes" id="UP000198793">
    <property type="component" value="Unassembled WGS sequence"/>
</dbReference>
<dbReference type="PANTHER" id="PTHR34981">
    <property type="entry name" value="CELL DIVISION PROTEIN ZAPA"/>
    <property type="match status" value="1"/>
</dbReference>
<evidence type="ECO:0000256" key="8">
    <source>
        <dbReference type="ARBA" id="ARBA00026068"/>
    </source>
</evidence>
<evidence type="ECO:0000256" key="7">
    <source>
        <dbReference type="ARBA" id="ARBA00024910"/>
    </source>
</evidence>
<dbReference type="PANTHER" id="PTHR34981:SF1">
    <property type="entry name" value="CELL DIVISION PROTEIN ZAPA"/>
    <property type="match status" value="1"/>
</dbReference>
<dbReference type="AlphaFoldDB" id="A0A1H0CH60"/>
<evidence type="ECO:0000256" key="3">
    <source>
        <dbReference type="ARBA" id="ARBA00022490"/>
    </source>
</evidence>
<comment type="function">
    <text evidence="7">Activator of cell division through the inhibition of FtsZ GTPase activity, therefore promoting FtsZ assembly into bundles of protofilaments necessary for the formation of the division Z ring. It is recruited early at mid-cell but it is not essential for cell division.</text>
</comment>
<feature type="coiled-coil region" evidence="10">
    <location>
        <begin position="63"/>
        <end position="90"/>
    </location>
</feature>
<dbReference type="InterPro" id="IPR007838">
    <property type="entry name" value="Cell_div_ZapA-like"/>
</dbReference>
<organism evidence="11 12">
    <name type="scientific">Aureimonas jatrophae</name>
    <dbReference type="NCBI Taxonomy" id="1166073"/>
    <lineage>
        <taxon>Bacteria</taxon>
        <taxon>Pseudomonadati</taxon>
        <taxon>Pseudomonadota</taxon>
        <taxon>Alphaproteobacteria</taxon>
        <taxon>Hyphomicrobiales</taxon>
        <taxon>Aurantimonadaceae</taxon>
        <taxon>Aureimonas</taxon>
    </lineage>
</organism>
<evidence type="ECO:0000256" key="4">
    <source>
        <dbReference type="ARBA" id="ARBA00022618"/>
    </source>
</evidence>
<evidence type="ECO:0000313" key="11">
    <source>
        <dbReference type="EMBL" id="SDN57131.1"/>
    </source>
</evidence>
<dbReference type="SUPFAM" id="SSF102829">
    <property type="entry name" value="Cell division protein ZapA-like"/>
    <property type="match status" value="1"/>
</dbReference>
<dbReference type="GO" id="GO:0043093">
    <property type="term" value="P:FtsZ-dependent cytokinesis"/>
    <property type="evidence" value="ECO:0007669"/>
    <property type="project" value="TreeGrafter"/>
</dbReference>
<evidence type="ECO:0000256" key="9">
    <source>
        <dbReference type="ARBA" id="ARBA00033158"/>
    </source>
</evidence>
<dbReference type="InterPro" id="IPR042233">
    <property type="entry name" value="Cell_div_ZapA_N"/>
</dbReference>
<comment type="subunit">
    <text evidence="8">Homodimer. Interacts with FtsZ.</text>
</comment>
<dbReference type="RefSeq" id="WP_090667831.1">
    <property type="nucleotide sequence ID" value="NZ_FNIT01000001.1"/>
</dbReference>
<dbReference type="InterPro" id="IPR036192">
    <property type="entry name" value="Cell_div_ZapA-like_sf"/>
</dbReference>
<gene>
    <name evidence="11" type="ORF">SAMN05192530_101302</name>
</gene>
<dbReference type="GO" id="GO:0005829">
    <property type="term" value="C:cytosol"/>
    <property type="evidence" value="ECO:0007669"/>
    <property type="project" value="TreeGrafter"/>
</dbReference>
<dbReference type="Pfam" id="PF05164">
    <property type="entry name" value="ZapA"/>
    <property type="match status" value="1"/>
</dbReference>
<proteinExistence type="predicted"/>
<keyword evidence="6" id="KW-0131">Cell cycle</keyword>
<comment type="subcellular location">
    <subcellularLocation>
        <location evidence="1">Cytoplasm</location>
    </subcellularLocation>
</comment>
<keyword evidence="4 11" id="KW-0132">Cell division</keyword>
<evidence type="ECO:0000256" key="10">
    <source>
        <dbReference type="SAM" id="Coils"/>
    </source>
</evidence>
<dbReference type="GO" id="GO:0032153">
    <property type="term" value="C:cell division site"/>
    <property type="evidence" value="ECO:0007669"/>
    <property type="project" value="TreeGrafter"/>
</dbReference>
<keyword evidence="10" id="KW-0175">Coiled coil</keyword>
<protein>
    <recommendedName>
        <fullName evidence="2">Cell division protein ZapA</fullName>
    </recommendedName>
    <alternativeName>
        <fullName evidence="9">Z ring-associated protein ZapA</fullName>
    </alternativeName>
</protein>
<keyword evidence="12" id="KW-1185">Reference proteome</keyword>
<keyword evidence="5" id="KW-0717">Septation</keyword>
<evidence type="ECO:0000256" key="5">
    <source>
        <dbReference type="ARBA" id="ARBA00023210"/>
    </source>
</evidence>
<dbReference type="GO" id="GO:0000921">
    <property type="term" value="P:septin ring assembly"/>
    <property type="evidence" value="ECO:0007669"/>
    <property type="project" value="TreeGrafter"/>
</dbReference>
<evidence type="ECO:0000313" key="12">
    <source>
        <dbReference type="Proteomes" id="UP000198793"/>
    </source>
</evidence>
<evidence type="ECO:0000256" key="1">
    <source>
        <dbReference type="ARBA" id="ARBA00004496"/>
    </source>
</evidence>
<evidence type="ECO:0000256" key="6">
    <source>
        <dbReference type="ARBA" id="ARBA00023306"/>
    </source>
</evidence>
<dbReference type="STRING" id="1166073.SAMN05192530_101302"/>
<evidence type="ECO:0000256" key="2">
    <source>
        <dbReference type="ARBA" id="ARBA00015195"/>
    </source>
</evidence>